<dbReference type="InterPro" id="IPR027417">
    <property type="entry name" value="P-loop_NTPase"/>
</dbReference>
<gene>
    <name evidence="1" type="ORF">HW561_04080</name>
</gene>
<protein>
    <recommendedName>
        <fullName evidence="3">Protein ImuA</fullName>
    </recommendedName>
</protein>
<dbReference type="EMBL" id="JABXWT010000001">
    <property type="protein sequence ID" value="NVO54967.1"/>
    <property type="molecule type" value="Genomic_DNA"/>
</dbReference>
<sequence length="206" mass="22436">MPTQLLGQRPARAAPGLTLHNEITLQLGRVHEACGPARRSFAMWLAGQAQGPVLWISPAWEAGQLNPDGMMPFADPARFLFVRPTRAEDLLWCMEEALRSGAIPLVIGDLPGPPGLTPIRRMHLAAEQGGTMGQAPLGLLLTPGDGGAQGIETRWHMAATHQDEARRWALTRRRARALPPVSWQATQTAARAGLQLQRIETEDTRA</sequence>
<proteinExistence type="predicted"/>
<organism evidence="1 2">
    <name type="scientific">Ruegeria haliotis</name>
    <dbReference type="NCBI Taxonomy" id="2747601"/>
    <lineage>
        <taxon>Bacteria</taxon>
        <taxon>Pseudomonadati</taxon>
        <taxon>Pseudomonadota</taxon>
        <taxon>Alphaproteobacteria</taxon>
        <taxon>Rhodobacterales</taxon>
        <taxon>Roseobacteraceae</taxon>
        <taxon>Ruegeria</taxon>
    </lineage>
</organism>
<comment type="caution">
    <text evidence="1">The sequence shown here is derived from an EMBL/GenBank/DDBJ whole genome shotgun (WGS) entry which is preliminary data.</text>
</comment>
<name>A0ABX2PMZ6_9RHOB</name>
<evidence type="ECO:0008006" key="3">
    <source>
        <dbReference type="Google" id="ProtNLM"/>
    </source>
</evidence>
<dbReference type="RefSeq" id="WP_176861926.1">
    <property type="nucleotide sequence ID" value="NZ_JABXWT010000001.1"/>
</dbReference>
<dbReference type="Gene3D" id="3.40.50.300">
    <property type="entry name" value="P-loop containing nucleotide triphosphate hydrolases"/>
    <property type="match status" value="1"/>
</dbReference>
<evidence type="ECO:0000313" key="1">
    <source>
        <dbReference type="EMBL" id="NVO54967.1"/>
    </source>
</evidence>
<dbReference type="SUPFAM" id="SSF52540">
    <property type="entry name" value="P-loop containing nucleoside triphosphate hydrolases"/>
    <property type="match status" value="1"/>
</dbReference>
<keyword evidence="2" id="KW-1185">Reference proteome</keyword>
<evidence type="ECO:0000313" key="2">
    <source>
        <dbReference type="Proteomes" id="UP000630805"/>
    </source>
</evidence>
<reference evidence="1 2" key="1">
    <citation type="submission" date="2020-06" db="EMBL/GenBank/DDBJ databases">
        <authorList>
            <person name="Cao W.R."/>
        </authorList>
    </citation>
    <scope>NUCLEOTIDE SEQUENCE [LARGE SCALE GENOMIC DNA]</scope>
    <source>
        <strain evidence="1 2">B1Z28</strain>
    </source>
</reference>
<accession>A0ABX2PMZ6</accession>
<dbReference type="Proteomes" id="UP000630805">
    <property type="component" value="Unassembled WGS sequence"/>
</dbReference>